<feature type="transmembrane region" description="Helical" evidence="1">
    <location>
        <begin position="321"/>
        <end position="339"/>
    </location>
</feature>
<reference evidence="2" key="1">
    <citation type="submission" date="2020-05" db="EMBL/GenBank/DDBJ databases">
        <authorList>
            <person name="Chiriac C."/>
            <person name="Salcher M."/>
            <person name="Ghai R."/>
            <person name="Kavagutti S V."/>
        </authorList>
    </citation>
    <scope>NUCLEOTIDE SEQUENCE</scope>
</reference>
<sequence>MVAASPALASISESHARRITKALPAVKAEVRSHKGGHWDFTKQPGRWREQFWSAKGELVVEVFIARADGKVQEEWTGFQAAWTMARGYPGAFGKDASALWVWLPLLALFMLPFLPRRRPSLAHLDIAAVALLSVSIAGFNRGRLDISVPTLYPPLLWLMCRMLWRGIKGPKPDTAQIRTLIGSKAMVVGIVFLIGFRAAFTIADGNVIDVGEASVIGGNRLASGAAVYGHFPKRIERGDTYGPVTWAAYAPFALIFDADSNDGRLAAAAAAAVVLDLLALALLALLGWRLRGPPGALILSWLWVTCPFTLYTAMCAANDTLPALLIVLALLAATVSGVRGAALRGAAAVVGGLSKMATLALVPIFLRVRNSSRRRDMLVYVLAAAVAFAIVLLPYLDDPIKVWERTVGFQDGRDSPFSAWGWWHLPHWLLQGWRVCVAGLVLLATLLPRGDRRTPVRLAALAAAVVIAVELSAVYWFYTYLVWFLPAVFVAVSDDWTVRKPGARPA</sequence>
<feature type="transmembrane region" description="Helical" evidence="1">
    <location>
        <begin position="265"/>
        <end position="288"/>
    </location>
</feature>
<keyword evidence="1" id="KW-0472">Membrane</keyword>
<name>A0A6J7DFI1_9ZZZZ</name>
<feature type="transmembrane region" description="Helical" evidence="1">
    <location>
        <begin position="97"/>
        <end position="114"/>
    </location>
</feature>
<dbReference type="AlphaFoldDB" id="A0A6J7DFI1"/>
<keyword evidence="1" id="KW-0812">Transmembrane</keyword>
<gene>
    <name evidence="2" type="ORF">UFOPK3444_00633</name>
</gene>
<evidence type="ECO:0000313" key="2">
    <source>
        <dbReference type="EMBL" id="CAB4869407.1"/>
    </source>
</evidence>
<accession>A0A6J7DFI1</accession>
<evidence type="ECO:0000256" key="1">
    <source>
        <dbReference type="SAM" id="Phobius"/>
    </source>
</evidence>
<feature type="transmembrane region" description="Helical" evidence="1">
    <location>
        <begin position="458"/>
        <end position="478"/>
    </location>
</feature>
<feature type="transmembrane region" description="Helical" evidence="1">
    <location>
        <begin position="428"/>
        <end position="446"/>
    </location>
</feature>
<feature type="transmembrane region" description="Helical" evidence="1">
    <location>
        <begin position="294"/>
        <end position="314"/>
    </location>
</feature>
<protein>
    <submittedName>
        <fullName evidence="2">Unannotated protein</fullName>
    </submittedName>
</protein>
<keyword evidence="1" id="KW-1133">Transmembrane helix</keyword>
<proteinExistence type="predicted"/>
<feature type="transmembrane region" description="Helical" evidence="1">
    <location>
        <begin position="185"/>
        <end position="203"/>
    </location>
</feature>
<dbReference type="EMBL" id="CAFBLU010000008">
    <property type="protein sequence ID" value="CAB4869407.1"/>
    <property type="molecule type" value="Genomic_DNA"/>
</dbReference>
<feature type="transmembrane region" description="Helical" evidence="1">
    <location>
        <begin position="378"/>
        <end position="396"/>
    </location>
</feature>
<organism evidence="2">
    <name type="scientific">freshwater metagenome</name>
    <dbReference type="NCBI Taxonomy" id="449393"/>
    <lineage>
        <taxon>unclassified sequences</taxon>
        <taxon>metagenomes</taxon>
        <taxon>ecological metagenomes</taxon>
    </lineage>
</organism>